<dbReference type="Proteomes" id="UP000655443">
    <property type="component" value="Unassembled WGS sequence"/>
</dbReference>
<evidence type="ECO:0000313" key="3">
    <source>
        <dbReference type="Proteomes" id="UP000655443"/>
    </source>
</evidence>
<proteinExistence type="predicted"/>
<gene>
    <name evidence="2" type="ORF">GCM10010339_46590</name>
</gene>
<feature type="compositionally biased region" description="Gly residues" evidence="1">
    <location>
        <begin position="1"/>
        <end position="14"/>
    </location>
</feature>
<evidence type="ECO:0000256" key="1">
    <source>
        <dbReference type="SAM" id="MobiDB-lite"/>
    </source>
</evidence>
<feature type="region of interest" description="Disordered" evidence="1">
    <location>
        <begin position="1"/>
        <end position="85"/>
    </location>
</feature>
<reference evidence="2" key="2">
    <citation type="submission" date="2020-09" db="EMBL/GenBank/DDBJ databases">
        <authorList>
            <person name="Sun Q."/>
            <person name="Ohkuma M."/>
        </authorList>
    </citation>
    <scope>NUCLEOTIDE SEQUENCE</scope>
    <source>
        <strain evidence="2">JCM 4714</strain>
    </source>
</reference>
<evidence type="ECO:0000313" key="2">
    <source>
        <dbReference type="EMBL" id="GHE06408.1"/>
    </source>
</evidence>
<name>A0A918YKK8_9ACTN</name>
<protein>
    <submittedName>
        <fullName evidence="2">Uncharacterized protein</fullName>
    </submittedName>
</protein>
<reference evidence="2" key="1">
    <citation type="journal article" date="2014" name="Int. J. Syst. Evol. Microbiol.">
        <title>Complete genome sequence of Corynebacterium casei LMG S-19264T (=DSM 44701T), isolated from a smear-ripened cheese.</title>
        <authorList>
            <consortium name="US DOE Joint Genome Institute (JGI-PGF)"/>
            <person name="Walter F."/>
            <person name="Albersmeier A."/>
            <person name="Kalinowski J."/>
            <person name="Ruckert C."/>
        </authorList>
    </citation>
    <scope>NUCLEOTIDE SEQUENCE</scope>
    <source>
        <strain evidence="2">JCM 4714</strain>
    </source>
</reference>
<organism evidence="2 3">
    <name type="scientific">Streptomyces alanosinicus</name>
    <dbReference type="NCBI Taxonomy" id="68171"/>
    <lineage>
        <taxon>Bacteria</taxon>
        <taxon>Bacillati</taxon>
        <taxon>Actinomycetota</taxon>
        <taxon>Actinomycetes</taxon>
        <taxon>Kitasatosporales</taxon>
        <taxon>Streptomycetaceae</taxon>
        <taxon>Streptomyces</taxon>
    </lineage>
</organism>
<comment type="caution">
    <text evidence="2">The sequence shown here is derived from an EMBL/GenBank/DDBJ whole genome shotgun (WGS) entry which is preliminary data.</text>
</comment>
<sequence length="85" mass="8423">MCGGQGEELGGLLGHGDRLDEDGAGGSGRPRLGSEVGEGEVASERAVFGDPVLVPYGEVPDVVVGVDGHGSSRTTGSPAPAPPRE</sequence>
<dbReference type="EMBL" id="BMVG01000011">
    <property type="protein sequence ID" value="GHE06408.1"/>
    <property type="molecule type" value="Genomic_DNA"/>
</dbReference>
<accession>A0A918YKK8</accession>
<keyword evidence="3" id="KW-1185">Reference proteome</keyword>
<dbReference type="AlphaFoldDB" id="A0A918YKK8"/>
<feature type="compositionally biased region" description="Low complexity" evidence="1">
    <location>
        <begin position="52"/>
        <end position="66"/>
    </location>
</feature>